<reference evidence="7" key="2">
    <citation type="journal article" date="2022" name="Hortic Res">
        <title>The genome of Dioscorea zingiberensis sheds light on the biosynthesis, origin and evolution of the medicinally important diosgenin saponins.</title>
        <authorList>
            <person name="Li Y."/>
            <person name="Tan C."/>
            <person name="Li Z."/>
            <person name="Guo J."/>
            <person name="Li S."/>
            <person name="Chen X."/>
            <person name="Wang C."/>
            <person name="Dai X."/>
            <person name="Yang H."/>
            <person name="Song W."/>
            <person name="Hou L."/>
            <person name="Xu J."/>
            <person name="Tong Z."/>
            <person name="Xu A."/>
            <person name="Yuan X."/>
            <person name="Wang W."/>
            <person name="Yang Q."/>
            <person name="Chen L."/>
            <person name="Sun Z."/>
            <person name="Wang K."/>
            <person name="Pan B."/>
            <person name="Chen J."/>
            <person name="Bao Y."/>
            <person name="Liu F."/>
            <person name="Qi X."/>
            <person name="Gang D.R."/>
            <person name="Wen J."/>
            <person name="Li J."/>
        </authorList>
    </citation>
    <scope>NUCLEOTIDE SEQUENCE</scope>
    <source>
        <strain evidence="7">Dzin_1.0</strain>
    </source>
</reference>
<evidence type="ECO:0000256" key="1">
    <source>
        <dbReference type="ARBA" id="ARBA00004141"/>
    </source>
</evidence>
<dbReference type="AlphaFoldDB" id="A0A9D5HJ13"/>
<dbReference type="GO" id="GO:0016020">
    <property type="term" value="C:membrane"/>
    <property type="evidence" value="ECO:0007669"/>
    <property type="project" value="UniProtKB-SubCell"/>
</dbReference>
<dbReference type="EMBL" id="JAGGNH010000003">
    <property type="protein sequence ID" value="KAJ0978229.1"/>
    <property type="molecule type" value="Genomic_DNA"/>
</dbReference>
<feature type="transmembrane region" description="Helical" evidence="6">
    <location>
        <begin position="12"/>
        <end position="32"/>
    </location>
</feature>
<comment type="similarity">
    <text evidence="2">Belongs to the tetraspanin (TM4SF) family.</text>
</comment>
<dbReference type="OrthoDB" id="620353at2759"/>
<dbReference type="Pfam" id="PF00335">
    <property type="entry name" value="Tetraspanin"/>
    <property type="match status" value="1"/>
</dbReference>
<feature type="transmembrane region" description="Helical" evidence="6">
    <location>
        <begin position="73"/>
        <end position="96"/>
    </location>
</feature>
<dbReference type="InterPro" id="IPR044991">
    <property type="entry name" value="TET_plant"/>
</dbReference>
<reference evidence="7" key="1">
    <citation type="submission" date="2021-03" db="EMBL/GenBank/DDBJ databases">
        <authorList>
            <person name="Li Z."/>
            <person name="Yang C."/>
        </authorList>
    </citation>
    <scope>NUCLEOTIDE SEQUENCE</scope>
    <source>
        <strain evidence="7">Dzin_1.0</strain>
        <tissue evidence="7">Leaf</tissue>
    </source>
</reference>
<dbReference type="Proteomes" id="UP001085076">
    <property type="component" value="Miscellaneous, Linkage group lg03"/>
</dbReference>
<comment type="caution">
    <text evidence="7">The sequence shown here is derived from an EMBL/GenBank/DDBJ whole genome shotgun (WGS) entry which is preliminary data.</text>
</comment>
<evidence type="ECO:0000256" key="2">
    <source>
        <dbReference type="ARBA" id="ARBA00006840"/>
    </source>
</evidence>
<proteinExistence type="inferred from homology"/>
<protein>
    <recommendedName>
        <fullName evidence="9">Tetraspanin-6</fullName>
    </recommendedName>
</protein>
<dbReference type="InterPro" id="IPR018499">
    <property type="entry name" value="Tetraspanin/Peripherin"/>
</dbReference>
<dbReference type="GO" id="GO:0009734">
    <property type="term" value="P:auxin-activated signaling pathway"/>
    <property type="evidence" value="ECO:0007669"/>
    <property type="project" value="InterPro"/>
</dbReference>
<comment type="subcellular location">
    <subcellularLocation>
        <location evidence="1">Membrane</location>
        <topology evidence="1">Multi-pass membrane protein</topology>
    </subcellularLocation>
</comment>
<evidence type="ECO:0000313" key="8">
    <source>
        <dbReference type="Proteomes" id="UP001085076"/>
    </source>
</evidence>
<feature type="transmembrane region" description="Helical" evidence="6">
    <location>
        <begin position="44"/>
        <end position="66"/>
    </location>
</feature>
<name>A0A9D5HJ13_9LILI</name>
<keyword evidence="5 6" id="KW-0472">Membrane</keyword>
<keyword evidence="8" id="KW-1185">Reference proteome</keyword>
<evidence type="ECO:0000256" key="3">
    <source>
        <dbReference type="ARBA" id="ARBA00022692"/>
    </source>
</evidence>
<keyword evidence="3 6" id="KW-0812">Transmembrane</keyword>
<feature type="transmembrane region" description="Helical" evidence="6">
    <location>
        <begin position="224"/>
        <end position="244"/>
    </location>
</feature>
<accession>A0A9D5HJ13</accession>
<keyword evidence="4 6" id="KW-1133">Transmembrane helix</keyword>
<evidence type="ECO:0000256" key="4">
    <source>
        <dbReference type="ARBA" id="ARBA00022989"/>
    </source>
</evidence>
<gene>
    <name evidence="7" type="ORF">J5N97_013703</name>
</gene>
<evidence type="ECO:0008006" key="9">
    <source>
        <dbReference type="Google" id="ProtNLM"/>
    </source>
</evidence>
<evidence type="ECO:0000256" key="6">
    <source>
        <dbReference type="SAM" id="Phobius"/>
    </source>
</evidence>
<dbReference type="PANTHER" id="PTHR32191">
    <property type="entry name" value="TETRASPANIN-8-RELATED"/>
    <property type="match status" value="1"/>
</dbReference>
<sequence length="285" mass="31718">MMYRASNTVIGWLNLVAMVASLPIIGGGLWFARSSSTCETFLEGPVLGLGFMVLLVSLAGFGGACFGIAWVLWVYLVAMVLLIAALLGITVFGFAVTGGGGGVEVEGRNYREYRLEDYSGWLRHHVEAEAYWKAASACVVGSKACAEISMWTPLDYLHRDLTPIQSGCCKPPTTCKYEAGTAMPAQDEDCYHWNNAANILCYDCNSCKAGVLEQVRKEWHKLSIINVVILLFLVVVYFVAFCAFRNARRDELAAHHYRPGSMSKPSAQWDPFWWRLWGDRRGQVY</sequence>
<organism evidence="7 8">
    <name type="scientific">Dioscorea zingiberensis</name>
    <dbReference type="NCBI Taxonomy" id="325984"/>
    <lineage>
        <taxon>Eukaryota</taxon>
        <taxon>Viridiplantae</taxon>
        <taxon>Streptophyta</taxon>
        <taxon>Embryophyta</taxon>
        <taxon>Tracheophyta</taxon>
        <taxon>Spermatophyta</taxon>
        <taxon>Magnoliopsida</taxon>
        <taxon>Liliopsida</taxon>
        <taxon>Dioscoreales</taxon>
        <taxon>Dioscoreaceae</taxon>
        <taxon>Dioscorea</taxon>
    </lineage>
</organism>
<evidence type="ECO:0000313" key="7">
    <source>
        <dbReference type="EMBL" id="KAJ0978229.1"/>
    </source>
</evidence>
<evidence type="ECO:0000256" key="5">
    <source>
        <dbReference type="ARBA" id="ARBA00023136"/>
    </source>
</evidence>